<dbReference type="SUPFAM" id="SSF102114">
    <property type="entry name" value="Radical SAM enzymes"/>
    <property type="match status" value="1"/>
</dbReference>
<comment type="similarity">
    <text evidence="2">Belongs to the organic radical-activating enzymes family.</text>
</comment>
<evidence type="ECO:0000256" key="2">
    <source>
        <dbReference type="ARBA" id="ARBA00009777"/>
    </source>
</evidence>
<evidence type="ECO:0000313" key="12">
    <source>
        <dbReference type="EMBL" id="SFR16056.1"/>
    </source>
</evidence>
<name>A0A1I6EE70_9FIRM</name>
<feature type="domain" description="4Fe-4S ferredoxin-type" evidence="10">
    <location>
        <begin position="90"/>
        <end position="119"/>
    </location>
</feature>
<dbReference type="AlphaFoldDB" id="A0A1I6EE70"/>
<dbReference type="GO" id="GO:0046872">
    <property type="term" value="F:metal ion binding"/>
    <property type="evidence" value="ECO:0007669"/>
    <property type="project" value="UniProtKB-KW"/>
</dbReference>
<dbReference type="SFLD" id="SFLDS00029">
    <property type="entry name" value="Radical_SAM"/>
    <property type="match status" value="1"/>
</dbReference>
<keyword evidence="12" id="KW-0456">Lyase</keyword>
<evidence type="ECO:0000256" key="1">
    <source>
        <dbReference type="ARBA" id="ARBA00001966"/>
    </source>
</evidence>
<dbReference type="PIRSF" id="PIRSF000371">
    <property type="entry name" value="PFL_act_enz"/>
    <property type="match status" value="1"/>
</dbReference>
<dbReference type="PROSITE" id="PS51918">
    <property type="entry name" value="RADICAL_SAM"/>
    <property type="match status" value="1"/>
</dbReference>
<dbReference type="PANTHER" id="PTHR30352">
    <property type="entry name" value="PYRUVATE FORMATE-LYASE-ACTIVATING ENZYME"/>
    <property type="match status" value="1"/>
</dbReference>
<evidence type="ECO:0000259" key="10">
    <source>
        <dbReference type="PROSITE" id="PS51379"/>
    </source>
</evidence>
<dbReference type="InterPro" id="IPR040074">
    <property type="entry name" value="BssD/PflA/YjjW"/>
</dbReference>
<comment type="catalytic activity">
    <reaction evidence="9">
        <text>glycyl-[protein] + reduced [flavodoxin] + S-adenosyl-L-methionine = glycin-2-yl radical-[protein] + semiquinone [flavodoxin] + 5'-deoxyadenosine + L-methionine + H(+)</text>
        <dbReference type="Rhea" id="RHEA:61976"/>
        <dbReference type="Rhea" id="RHEA-COMP:10622"/>
        <dbReference type="Rhea" id="RHEA-COMP:14480"/>
        <dbReference type="Rhea" id="RHEA-COMP:15993"/>
        <dbReference type="Rhea" id="RHEA-COMP:15994"/>
        <dbReference type="ChEBI" id="CHEBI:15378"/>
        <dbReference type="ChEBI" id="CHEBI:17319"/>
        <dbReference type="ChEBI" id="CHEBI:29947"/>
        <dbReference type="ChEBI" id="CHEBI:32722"/>
        <dbReference type="ChEBI" id="CHEBI:57618"/>
        <dbReference type="ChEBI" id="CHEBI:57844"/>
        <dbReference type="ChEBI" id="CHEBI:59789"/>
        <dbReference type="ChEBI" id="CHEBI:140311"/>
    </reaction>
</comment>
<feature type="domain" description="Radical SAM core" evidence="11">
    <location>
        <begin position="24"/>
        <end position="310"/>
    </location>
</feature>
<dbReference type="SFLD" id="SFLDG01118">
    <property type="entry name" value="activating_enzymes__group_2"/>
    <property type="match status" value="1"/>
</dbReference>
<gene>
    <name evidence="12" type="ORF">SAMN05660706_13811</name>
</gene>
<keyword evidence="13" id="KW-1185">Reference proteome</keyword>
<reference evidence="13" key="1">
    <citation type="submission" date="2016-10" db="EMBL/GenBank/DDBJ databases">
        <authorList>
            <person name="Varghese N."/>
            <person name="Submissions S."/>
        </authorList>
    </citation>
    <scope>NUCLEOTIDE SEQUENCE [LARGE SCALE GENOMIC DNA]</scope>
    <source>
        <strain evidence="13">DSM 3669</strain>
    </source>
</reference>
<dbReference type="PROSITE" id="PS51379">
    <property type="entry name" value="4FE4S_FER_2"/>
    <property type="match status" value="2"/>
</dbReference>
<feature type="domain" description="4Fe-4S ferredoxin-type" evidence="10">
    <location>
        <begin position="55"/>
        <end position="87"/>
    </location>
</feature>
<dbReference type="NCBIfam" id="TIGR02494">
    <property type="entry name" value="PFLE_PFLC"/>
    <property type="match status" value="1"/>
</dbReference>
<dbReference type="Pfam" id="PF04055">
    <property type="entry name" value="Radical_SAM"/>
    <property type="match status" value="1"/>
</dbReference>
<dbReference type="InterPro" id="IPR012839">
    <property type="entry name" value="Organic_radical_activase"/>
</dbReference>
<accession>A0A1I6EE70</accession>
<evidence type="ECO:0000256" key="3">
    <source>
        <dbReference type="ARBA" id="ARBA00022485"/>
    </source>
</evidence>
<sequence length="316" mass="35878">MDNDTGSVNHKLGRVFNIQKFSVHDGPGIRDVVFMKGCPLRCLWCCNPESQNTFPEIGYIQNKCIGIQECGYCIKACPKKAITNSTVETPKIDIDRRLCDHCGKCVDVCPARAITLFGQMMSVEDVIKEVQGGNASWRTGGGITVSGGELLLQADFVHDLLKECKKRGIDTAIETSGYGDWRELERICRHCNLIFYDVKCMDSDKHKAFTGVNNEVILDNILKVASQFPETPVIVRTPVIPEFNDSWKDIKAIVEFITQLQNLTEYELMAYHAFGEPKYRQLGRKYRLERVKPPKKEYISDLQQRANAILKKKSYK</sequence>
<evidence type="ECO:0000256" key="7">
    <source>
        <dbReference type="ARBA" id="ARBA00023004"/>
    </source>
</evidence>
<dbReference type="PANTHER" id="PTHR30352:SF4">
    <property type="entry name" value="PYRUVATE FORMATE-LYASE 2-ACTIVATING ENZYME"/>
    <property type="match status" value="1"/>
</dbReference>
<keyword evidence="4" id="KW-0949">S-adenosyl-L-methionine</keyword>
<keyword evidence="5" id="KW-0479">Metal-binding</keyword>
<evidence type="ECO:0000259" key="11">
    <source>
        <dbReference type="PROSITE" id="PS51918"/>
    </source>
</evidence>
<dbReference type="InterPro" id="IPR001989">
    <property type="entry name" value="Radical_activat_CS"/>
</dbReference>
<keyword evidence="7" id="KW-0408">Iron</keyword>
<dbReference type="GO" id="GO:0016491">
    <property type="term" value="F:oxidoreductase activity"/>
    <property type="evidence" value="ECO:0007669"/>
    <property type="project" value="UniProtKB-KW"/>
</dbReference>
<dbReference type="Pfam" id="PF00037">
    <property type="entry name" value="Fer4"/>
    <property type="match status" value="1"/>
</dbReference>
<dbReference type="InterPro" id="IPR058240">
    <property type="entry name" value="rSAM_sf"/>
</dbReference>
<evidence type="ECO:0000256" key="6">
    <source>
        <dbReference type="ARBA" id="ARBA00023002"/>
    </source>
</evidence>
<keyword evidence="6" id="KW-0560">Oxidoreductase</keyword>
<proteinExistence type="inferred from homology"/>
<dbReference type="InterPro" id="IPR034457">
    <property type="entry name" value="Organic_radical-activating"/>
</dbReference>
<dbReference type="RefSeq" id="WP_092487207.1">
    <property type="nucleotide sequence ID" value="NZ_FOYM01000038.1"/>
</dbReference>
<dbReference type="PROSITE" id="PS00198">
    <property type="entry name" value="4FE4S_FER_1"/>
    <property type="match status" value="1"/>
</dbReference>
<dbReference type="STRING" id="39060.SAMN05660706_13811"/>
<evidence type="ECO:0000313" key="13">
    <source>
        <dbReference type="Proteomes" id="UP000199584"/>
    </source>
</evidence>
<protein>
    <submittedName>
        <fullName evidence="12">Pyruvate formate lyase activating enzyme</fullName>
    </submittedName>
</protein>
<dbReference type="SUPFAM" id="SSF54862">
    <property type="entry name" value="4Fe-4S ferredoxins"/>
    <property type="match status" value="1"/>
</dbReference>
<dbReference type="GO" id="GO:0051539">
    <property type="term" value="F:4 iron, 4 sulfur cluster binding"/>
    <property type="evidence" value="ECO:0007669"/>
    <property type="project" value="UniProtKB-KW"/>
</dbReference>
<dbReference type="OrthoDB" id="9782387at2"/>
<evidence type="ECO:0000256" key="4">
    <source>
        <dbReference type="ARBA" id="ARBA00022691"/>
    </source>
</evidence>
<comment type="cofactor">
    <cofactor evidence="1">
        <name>[4Fe-4S] cluster</name>
        <dbReference type="ChEBI" id="CHEBI:49883"/>
    </cofactor>
</comment>
<keyword evidence="8" id="KW-0411">Iron-sulfur</keyword>
<dbReference type="Gene3D" id="3.30.70.20">
    <property type="match status" value="1"/>
</dbReference>
<evidence type="ECO:0000256" key="8">
    <source>
        <dbReference type="ARBA" id="ARBA00023014"/>
    </source>
</evidence>
<organism evidence="12 13">
    <name type="scientific">Desulfoscipio geothermicus DSM 3669</name>
    <dbReference type="NCBI Taxonomy" id="1121426"/>
    <lineage>
        <taxon>Bacteria</taxon>
        <taxon>Bacillati</taxon>
        <taxon>Bacillota</taxon>
        <taxon>Clostridia</taxon>
        <taxon>Eubacteriales</taxon>
        <taxon>Desulfallaceae</taxon>
        <taxon>Desulfoscipio</taxon>
    </lineage>
</organism>
<dbReference type="PROSITE" id="PS01087">
    <property type="entry name" value="RADICAL_ACTIVATING"/>
    <property type="match status" value="1"/>
</dbReference>
<dbReference type="GO" id="GO:0016829">
    <property type="term" value="F:lyase activity"/>
    <property type="evidence" value="ECO:0007669"/>
    <property type="project" value="UniProtKB-KW"/>
</dbReference>
<dbReference type="InterPro" id="IPR017900">
    <property type="entry name" value="4Fe4S_Fe_S_CS"/>
</dbReference>
<evidence type="ECO:0000256" key="9">
    <source>
        <dbReference type="ARBA" id="ARBA00047365"/>
    </source>
</evidence>
<dbReference type="InterPro" id="IPR007197">
    <property type="entry name" value="rSAM"/>
</dbReference>
<dbReference type="SFLD" id="SFLDG01066">
    <property type="entry name" value="organic_radical-activating_enz"/>
    <property type="match status" value="1"/>
</dbReference>
<evidence type="ECO:0000256" key="5">
    <source>
        <dbReference type="ARBA" id="ARBA00022723"/>
    </source>
</evidence>
<dbReference type="InterPro" id="IPR017896">
    <property type="entry name" value="4Fe4S_Fe-S-bd"/>
</dbReference>
<keyword evidence="12" id="KW-0670">Pyruvate</keyword>
<keyword evidence="3" id="KW-0004">4Fe-4S</keyword>
<dbReference type="Proteomes" id="UP000199584">
    <property type="component" value="Unassembled WGS sequence"/>
</dbReference>
<dbReference type="EMBL" id="FOYM01000038">
    <property type="protein sequence ID" value="SFR16056.1"/>
    <property type="molecule type" value="Genomic_DNA"/>
</dbReference>
<dbReference type="Gene3D" id="3.80.30.10">
    <property type="entry name" value="pyruvate-formate lyase- activating enzyme"/>
    <property type="match status" value="1"/>
</dbReference>